<dbReference type="Gene3D" id="3.20.20.30">
    <property type="entry name" value="Luciferase-like domain"/>
    <property type="match status" value="1"/>
</dbReference>
<accession>A0ABP3E749</accession>
<dbReference type="EMBL" id="BAAAGX010000017">
    <property type="protein sequence ID" value="GAA0254259.1"/>
    <property type="molecule type" value="Genomic_DNA"/>
</dbReference>
<evidence type="ECO:0000313" key="1">
    <source>
        <dbReference type="EMBL" id="GAA0254259.1"/>
    </source>
</evidence>
<dbReference type="SUPFAM" id="SSF51679">
    <property type="entry name" value="Bacterial luciferase-like"/>
    <property type="match status" value="1"/>
</dbReference>
<comment type="caution">
    <text evidence="1">The sequence shown here is derived from an EMBL/GenBank/DDBJ whole genome shotgun (WGS) entry which is preliminary data.</text>
</comment>
<organism evidence="1 2">
    <name type="scientific">Cryptosporangium japonicum</name>
    <dbReference type="NCBI Taxonomy" id="80872"/>
    <lineage>
        <taxon>Bacteria</taxon>
        <taxon>Bacillati</taxon>
        <taxon>Actinomycetota</taxon>
        <taxon>Actinomycetes</taxon>
        <taxon>Cryptosporangiales</taxon>
        <taxon>Cryptosporangiaceae</taxon>
        <taxon>Cryptosporangium</taxon>
    </lineage>
</organism>
<evidence type="ECO:0000313" key="2">
    <source>
        <dbReference type="Proteomes" id="UP001500967"/>
    </source>
</evidence>
<name>A0ABP3E749_9ACTN</name>
<proteinExistence type="predicted"/>
<dbReference type="InterPro" id="IPR036661">
    <property type="entry name" value="Luciferase-like_sf"/>
</dbReference>
<dbReference type="Proteomes" id="UP001500967">
    <property type="component" value="Unassembled WGS sequence"/>
</dbReference>
<sequence length="112" mass="11536">MAFALPPSADEAAHARAAAMVADAAGDRFDDIELASRLMVVGDQMIPGAERWLGGTPAELAAAGSTAVLLGTPQEMADSLARLRDNTGVSYIAVDAAAMEELAPVVERLAQN</sequence>
<gene>
    <name evidence="1" type="ORF">GCM10009539_44310</name>
</gene>
<keyword evidence="2" id="KW-1185">Reference proteome</keyword>
<protein>
    <submittedName>
        <fullName evidence="1">Uncharacterized protein</fullName>
    </submittedName>
</protein>
<reference evidence="2" key="1">
    <citation type="journal article" date="2019" name="Int. J. Syst. Evol. Microbiol.">
        <title>The Global Catalogue of Microorganisms (GCM) 10K type strain sequencing project: providing services to taxonomists for standard genome sequencing and annotation.</title>
        <authorList>
            <consortium name="The Broad Institute Genomics Platform"/>
            <consortium name="The Broad Institute Genome Sequencing Center for Infectious Disease"/>
            <person name="Wu L."/>
            <person name="Ma J."/>
        </authorList>
    </citation>
    <scope>NUCLEOTIDE SEQUENCE [LARGE SCALE GENOMIC DNA]</scope>
    <source>
        <strain evidence="2">JCM 10425</strain>
    </source>
</reference>
<dbReference type="RefSeq" id="WP_344651019.1">
    <property type="nucleotide sequence ID" value="NZ_BAAAGX010000017.1"/>
</dbReference>